<reference evidence="2 3" key="1">
    <citation type="journal article" date="2019" name="Sci. Data">
        <title>Hybrid genome assembly and annotation of Danionella translucida.</title>
        <authorList>
            <person name="Kadobianskyi M."/>
            <person name="Schulze L."/>
            <person name="Schuelke M."/>
            <person name="Judkewitz B."/>
        </authorList>
    </citation>
    <scope>NUCLEOTIDE SEQUENCE [LARGE SCALE GENOMIC DNA]</scope>
    <source>
        <strain evidence="2 3">Bolton</strain>
    </source>
</reference>
<organism evidence="2 3">
    <name type="scientific">Danionella cerebrum</name>
    <dbReference type="NCBI Taxonomy" id="2873325"/>
    <lineage>
        <taxon>Eukaryota</taxon>
        <taxon>Metazoa</taxon>
        <taxon>Chordata</taxon>
        <taxon>Craniata</taxon>
        <taxon>Vertebrata</taxon>
        <taxon>Euteleostomi</taxon>
        <taxon>Actinopterygii</taxon>
        <taxon>Neopterygii</taxon>
        <taxon>Teleostei</taxon>
        <taxon>Ostariophysi</taxon>
        <taxon>Cypriniformes</taxon>
        <taxon>Danionidae</taxon>
        <taxon>Danioninae</taxon>
        <taxon>Danionella</taxon>
    </lineage>
</organism>
<dbReference type="Proteomes" id="UP000316079">
    <property type="component" value="Unassembled WGS sequence"/>
</dbReference>
<dbReference type="AlphaFoldDB" id="A0A553QW19"/>
<dbReference type="GO" id="GO:0030514">
    <property type="term" value="P:negative regulation of BMP signaling pathway"/>
    <property type="evidence" value="ECO:0007669"/>
    <property type="project" value="TreeGrafter"/>
</dbReference>
<sequence>MDTEEDFGGCIQDGQQYEDRAVWKPEPCRVCVCDAGAVLCDEVICEDVTDCANPIISPGECCPICPAETDEPIGPLSAHTPRFASLTPVLTPAH</sequence>
<keyword evidence="3" id="KW-1185">Reference proteome</keyword>
<dbReference type="SUPFAM" id="SSF57603">
    <property type="entry name" value="FnI-like domain"/>
    <property type="match status" value="1"/>
</dbReference>
<comment type="caution">
    <text evidence="2">The sequence shown here is derived from an EMBL/GenBank/DDBJ whole genome shotgun (WGS) entry which is preliminary data.</text>
</comment>
<accession>A0A553QW19</accession>
<protein>
    <recommendedName>
        <fullName evidence="1">VWFC domain-containing protein</fullName>
    </recommendedName>
</protein>
<dbReference type="InterPro" id="IPR052278">
    <property type="entry name" value="Chordin-like_regulators"/>
</dbReference>
<evidence type="ECO:0000313" key="2">
    <source>
        <dbReference type="EMBL" id="TRY94174.1"/>
    </source>
</evidence>
<feature type="domain" description="VWFC" evidence="1">
    <location>
        <begin position="8"/>
        <end position="66"/>
    </location>
</feature>
<name>A0A553QW19_9TELE</name>
<dbReference type="Pfam" id="PF00093">
    <property type="entry name" value="VWC"/>
    <property type="match status" value="1"/>
</dbReference>
<dbReference type="PROSITE" id="PS01208">
    <property type="entry name" value="VWFC_1"/>
    <property type="match status" value="1"/>
</dbReference>
<evidence type="ECO:0000313" key="3">
    <source>
        <dbReference type="Proteomes" id="UP000316079"/>
    </source>
</evidence>
<dbReference type="FunFam" id="2.10.70.10:FF:000013">
    <property type="entry name" value="Collagen, type I, alpha 1"/>
    <property type="match status" value="1"/>
</dbReference>
<dbReference type="GO" id="GO:0036122">
    <property type="term" value="F:BMP binding"/>
    <property type="evidence" value="ECO:0007669"/>
    <property type="project" value="TreeGrafter"/>
</dbReference>
<dbReference type="GO" id="GO:0005615">
    <property type="term" value="C:extracellular space"/>
    <property type="evidence" value="ECO:0007669"/>
    <property type="project" value="TreeGrafter"/>
</dbReference>
<dbReference type="InterPro" id="IPR001007">
    <property type="entry name" value="VWF_dom"/>
</dbReference>
<dbReference type="SMART" id="SM00214">
    <property type="entry name" value="VWC"/>
    <property type="match status" value="1"/>
</dbReference>
<dbReference type="EMBL" id="SRMA01025471">
    <property type="protein sequence ID" value="TRY94174.1"/>
    <property type="molecule type" value="Genomic_DNA"/>
</dbReference>
<dbReference type="Gene3D" id="6.20.200.20">
    <property type="match status" value="1"/>
</dbReference>
<dbReference type="PANTHER" id="PTHR46526:SF1">
    <property type="entry name" value="CHORDIN"/>
    <property type="match status" value="1"/>
</dbReference>
<dbReference type="GO" id="GO:0009953">
    <property type="term" value="P:dorsal/ventral pattern formation"/>
    <property type="evidence" value="ECO:0007669"/>
    <property type="project" value="TreeGrafter"/>
</dbReference>
<gene>
    <name evidence="2" type="ORF">DNTS_030534</name>
</gene>
<dbReference type="OrthoDB" id="8939548at2759"/>
<dbReference type="PANTHER" id="PTHR46526">
    <property type="entry name" value="CHORDIN"/>
    <property type="match status" value="1"/>
</dbReference>
<proteinExistence type="predicted"/>
<evidence type="ECO:0000259" key="1">
    <source>
        <dbReference type="PROSITE" id="PS50184"/>
    </source>
</evidence>
<dbReference type="PROSITE" id="PS50184">
    <property type="entry name" value="VWFC_2"/>
    <property type="match status" value="1"/>
</dbReference>
<dbReference type="STRING" id="623744.A0A553QW19"/>